<accession>A0A9D4R601</accession>
<dbReference type="Proteomes" id="UP000828390">
    <property type="component" value="Unassembled WGS sequence"/>
</dbReference>
<comment type="caution">
    <text evidence="1">The sequence shown here is derived from an EMBL/GenBank/DDBJ whole genome shotgun (WGS) entry which is preliminary data.</text>
</comment>
<sequence>MDLVDDKTPVFRLLVDIAYIVVHPISSRGGVIRIVIRKYGVGYVLEGVLTCR</sequence>
<organism evidence="1 2">
    <name type="scientific">Dreissena polymorpha</name>
    <name type="common">Zebra mussel</name>
    <name type="synonym">Mytilus polymorpha</name>
    <dbReference type="NCBI Taxonomy" id="45954"/>
    <lineage>
        <taxon>Eukaryota</taxon>
        <taxon>Metazoa</taxon>
        <taxon>Spiralia</taxon>
        <taxon>Lophotrochozoa</taxon>
        <taxon>Mollusca</taxon>
        <taxon>Bivalvia</taxon>
        <taxon>Autobranchia</taxon>
        <taxon>Heteroconchia</taxon>
        <taxon>Euheterodonta</taxon>
        <taxon>Imparidentia</taxon>
        <taxon>Neoheterodontei</taxon>
        <taxon>Myida</taxon>
        <taxon>Dreissenoidea</taxon>
        <taxon>Dreissenidae</taxon>
        <taxon>Dreissena</taxon>
    </lineage>
</organism>
<gene>
    <name evidence="1" type="ORF">DPMN_097729</name>
</gene>
<protein>
    <submittedName>
        <fullName evidence="1">Uncharacterized protein</fullName>
    </submittedName>
</protein>
<proteinExistence type="predicted"/>
<keyword evidence="2" id="KW-1185">Reference proteome</keyword>
<evidence type="ECO:0000313" key="1">
    <source>
        <dbReference type="EMBL" id="KAH3855167.1"/>
    </source>
</evidence>
<dbReference type="AlphaFoldDB" id="A0A9D4R601"/>
<reference evidence="1" key="1">
    <citation type="journal article" date="2019" name="bioRxiv">
        <title>The Genome of the Zebra Mussel, Dreissena polymorpha: A Resource for Invasive Species Research.</title>
        <authorList>
            <person name="McCartney M.A."/>
            <person name="Auch B."/>
            <person name="Kono T."/>
            <person name="Mallez S."/>
            <person name="Zhang Y."/>
            <person name="Obille A."/>
            <person name="Becker A."/>
            <person name="Abrahante J.E."/>
            <person name="Garbe J."/>
            <person name="Badalamenti J.P."/>
            <person name="Herman A."/>
            <person name="Mangelson H."/>
            <person name="Liachko I."/>
            <person name="Sullivan S."/>
            <person name="Sone E.D."/>
            <person name="Koren S."/>
            <person name="Silverstein K.A.T."/>
            <person name="Beckman K.B."/>
            <person name="Gohl D.M."/>
        </authorList>
    </citation>
    <scope>NUCLEOTIDE SEQUENCE</scope>
    <source>
        <strain evidence="1">Duluth1</strain>
        <tissue evidence="1">Whole animal</tissue>
    </source>
</reference>
<dbReference type="EMBL" id="JAIWYP010000003">
    <property type="protein sequence ID" value="KAH3855167.1"/>
    <property type="molecule type" value="Genomic_DNA"/>
</dbReference>
<name>A0A9D4R601_DREPO</name>
<evidence type="ECO:0000313" key="2">
    <source>
        <dbReference type="Proteomes" id="UP000828390"/>
    </source>
</evidence>
<reference evidence="1" key="2">
    <citation type="submission" date="2020-11" db="EMBL/GenBank/DDBJ databases">
        <authorList>
            <person name="McCartney M.A."/>
            <person name="Auch B."/>
            <person name="Kono T."/>
            <person name="Mallez S."/>
            <person name="Becker A."/>
            <person name="Gohl D.M."/>
            <person name="Silverstein K.A.T."/>
            <person name="Koren S."/>
            <person name="Bechman K.B."/>
            <person name="Herman A."/>
            <person name="Abrahante J.E."/>
            <person name="Garbe J."/>
        </authorList>
    </citation>
    <scope>NUCLEOTIDE SEQUENCE</scope>
    <source>
        <strain evidence="1">Duluth1</strain>
        <tissue evidence="1">Whole animal</tissue>
    </source>
</reference>